<sequence length="76" mass="8211">MTGSLSPSSSAMSWDTKGSMTVETLSMDAQSRPSLEQARIVCATTFDGTTNPTEALSWLAEMEKSFDEGMHGVSFR</sequence>
<evidence type="ECO:0000313" key="1">
    <source>
        <dbReference type="EMBL" id="KAF3449836.1"/>
    </source>
</evidence>
<organism evidence="1 2">
    <name type="scientific">Rhamnella rubrinervis</name>
    <dbReference type="NCBI Taxonomy" id="2594499"/>
    <lineage>
        <taxon>Eukaryota</taxon>
        <taxon>Viridiplantae</taxon>
        <taxon>Streptophyta</taxon>
        <taxon>Embryophyta</taxon>
        <taxon>Tracheophyta</taxon>
        <taxon>Spermatophyta</taxon>
        <taxon>Magnoliopsida</taxon>
        <taxon>eudicotyledons</taxon>
        <taxon>Gunneridae</taxon>
        <taxon>Pentapetalae</taxon>
        <taxon>rosids</taxon>
        <taxon>fabids</taxon>
        <taxon>Rosales</taxon>
        <taxon>Rhamnaceae</taxon>
        <taxon>rhamnoid group</taxon>
        <taxon>Rhamneae</taxon>
        <taxon>Rhamnella</taxon>
    </lineage>
</organism>
<protein>
    <submittedName>
        <fullName evidence="1">Uncharacterized protein</fullName>
    </submittedName>
</protein>
<name>A0A8K0HC26_9ROSA</name>
<evidence type="ECO:0000313" key="2">
    <source>
        <dbReference type="Proteomes" id="UP000796880"/>
    </source>
</evidence>
<dbReference type="AlphaFoldDB" id="A0A8K0HC26"/>
<accession>A0A8K0HC26</accession>
<gene>
    <name evidence="1" type="ORF">FNV43_RR05915</name>
</gene>
<dbReference type="Proteomes" id="UP000796880">
    <property type="component" value="Unassembled WGS sequence"/>
</dbReference>
<dbReference type="EMBL" id="VOIH02000003">
    <property type="protein sequence ID" value="KAF3449836.1"/>
    <property type="molecule type" value="Genomic_DNA"/>
</dbReference>
<comment type="caution">
    <text evidence="1">The sequence shown here is derived from an EMBL/GenBank/DDBJ whole genome shotgun (WGS) entry which is preliminary data.</text>
</comment>
<keyword evidence="2" id="KW-1185">Reference proteome</keyword>
<reference evidence="1" key="1">
    <citation type="submission" date="2020-03" db="EMBL/GenBank/DDBJ databases">
        <title>A high-quality chromosome-level genome assembly of a woody plant with both climbing and erect habits, Rhamnella rubrinervis.</title>
        <authorList>
            <person name="Lu Z."/>
            <person name="Yang Y."/>
            <person name="Zhu X."/>
            <person name="Sun Y."/>
        </authorList>
    </citation>
    <scope>NUCLEOTIDE SEQUENCE</scope>
    <source>
        <strain evidence="1">BYM</strain>
        <tissue evidence="1">Leaf</tissue>
    </source>
</reference>
<proteinExistence type="predicted"/>